<evidence type="ECO:0000313" key="9">
    <source>
        <dbReference type="Proteomes" id="UP001481677"/>
    </source>
</evidence>
<evidence type="ECO:0000313" key="8">
    <source>
        <dbReference type="Proteomes" id="UP000321776"/>
    </source>
</evidence>
<dbReference type="Proteomes" id="UP001481677">
    <property type="component" value="Unassembled WGS sequence"/>
</dbReference>
<evidence type="ECO:0000259" key="5">
    <source>
        <dbReference type="PROSITE" id="PS50931"/>
    </source>
</evidence>
<dbReference type="InterPro" id="IPR036388">
    <property type="entry name" value="WH-like_DNA-bd_sf"/>
</dbReference>
<dbReference type="Gene3D" id="3.40.190.10">
    <property type="entry name" value="Periplasmic binding protein-like II"/>
    <property type="match status" value="2"/>
</dbReference>
<reference evidence="6 9" key="3">
    <citation type="submission" date="2024-01" db="EMBL/GenBank/DDBJ databases">
        <title>The diversity of rhizobia nodulating Mimosa spp. in eleven states of Brazil covering several biomes is determined by host plant, location, and edaphic factors.</title>
        <authorList>
            <person name="Rouws L."/>
            <person name="Barauna A."/>
            <person name="Beukes C."/>
            <person name="De Faria S.M."/>
            <person name="Gross E."/>
            <person name="Dos Reis Junior F.B."/>
            <person name="Simon M."/>
            <person name="Maluk M."/>
            <person name="Odee D.W."/>
            <person name="Kenicer G."/>
            <person name="Young J.P.W."/>
            <person name="Reis V.M."/>
            <person name="Zilli J."/>
            <person name="James E.K."/>
        </authorList>
    </citation>
    <scope>NUCLEOTIDE SEQUENCE [LARGE SCALE GENOMIC DNA]</scope>
    <source>
        <strain evidence="6 9">JPY530</strain>
    </source>
</reference>
<protein>
    <submittedName>
        <fullName evidence="7">LysR family transcriptional regulator</fullName>
    </submittedName>
    <submittedName>
        <fullName evidence="6">LysR substrate-binding domain-containing protein</fullName>
    </submittedName>
</protein>
<dbReference type="InterPro" id="IPR058163">
    <property type="entry name" value="LysR-type_TF_proteobact-type"/>
</dbReference>
<dbReference type="PROSITE" id="PS50931">
    <property type="entry name" value="HTH_LYSR"/>
    <property type="match status" value="1"/>
</dbReference>
<dbReference type="InterPro" id="IPR036390">
    <property type="entry name" value="WH_DNA-bd_sf"/>
</dbReference>
<organism evidence="7 8">
    <name type="scientific">Paraburkholderia azotifigens</name>
    <dbReference type="NCBI Taxonomy" id="2057004"/>
    <lineage>
        <taxon>Bacteria</taxon>
        <taxon>Pseudomonadati</taxon>
        <taxon>Pseudomonadota</taxon>
        <taxon>Betaproteobacteria</taxon>
        <taxon>Burkholderiales</taxon>
        <taxon>Burkholderiaceae</taxon>
        <taxon>Paraburkholderia</taxon>
    </lineage>
</organism>
<evidence type="ECO:0000313" key="6">
    <source>
        <dbReference type="EMBL" id="MEM5342799.1"/>
    </source>
</evidence>
<dbReference type="FunFam" id="1.10.10.10:FF:000038">
    <property type="entry name" value="Glycine cleavage system transcriptional activator"/>
    <property type="match status" value="1"/>
</dbReference>
<comment type="similarity">
    <text evidence="1">Belongs to the LysR transcriptional regulatory family.</text>
</comment>
<keyword evidence="9" id="KW-1185">Reference proteome</keyword>
<dbReference type="EMBL" id="JAZHGA010000019">
    <property type="protein sequence ID" value="MEM5342799.1"/>
    <property type="molecule type" value="Genomic_DNA"/>
</dbReference>
<evidence type="ECO:0000313" key="7">
    <source>
        <dbReference type="EMBL" id="TXC84767.1"/>
    </source>
</evidence>
<dbReference type="Proteomes" id="UP000321776">
    <property type="component" value="Unassembled WGS sequence"/>
</dbReference>
<keyword evidence="4" id="KW-0804">Transcription</keyword>
<evidence type="ECO:0000256" key="3">
    <source>
        <dbReference type="ARBA" id="ARBA00023125"/>
    </source>
</evidence>
<dbReference type="GO" id="GO:0006351">
    <property type="term" value="P:DNA-templated transcription"/>
    <property type="evidence" value="ECO:0007669"/>
    <property type="project" value="TreeGrafter"/>
</dbReference>
<dbReference type="GO" id="GO:0003700">
    <property type="term" value="F:DNA-binding transcription factor activity"/>
    <property type="evidence" value="ECO:0007669"/>
    <property type="project" value="InterPro"/>
</dbReference>
<dbReference type="Gene3D" id="1.10.10.10">
    <property type="entry name" value="Winged helix-like DNA-binding domain superfamily/Winged helix DNA-binding domain"/>
    <property type="match status" value="1"/>
</dbReference>
<dbReference type="Pfam" id="PF03466">
    <property type="entry name" value="LysR_substrate"/>
    <property type="match status" value="1"/>
</dbReference>
<comment type="caution">
    <text evidence="7">The sequence shown here is derived from an EMBL/GenBank/DDBJ whole genome shotgun (WGS) entry which is preliminary data.</text>
</comment>
<name>A0A5C6VHZ7_9BURK</name>
<proteinExistence type="inferred from homology"/>
<feature type="domain" description="HTH lysR-type" evidence="5">
    <location>
        <begin position="6"/>
        <end position="63"/>
    </location>
</feature>
<dbReference type="RefSeq" id="WP_147236717.1">
    <property type="nucleotide sequence ID" value="NZ_JAZHFZ010000018.1"/>
</dbReference>
<gene>
    <name evidence="7" type="ORF">FRZ40_31620</name>
    <name evidence="6" type="ORF">V4C56_24655</name>
</gene>
<evidence type="ECO:0000256" key="2">
    <source>
        <dbReference type="ARBA" id="ARBA00023015"/>
    </source>
</evidence>
<accession>A0A5C6VHZ7</accession>
<dbReference type="Pfam" id="PF00126">
    <property type="entry name" value="HTH_1"/>
    <property type="match status" value="1"/>
</dbReference>
<dbReference type="SUPFAM" id="SSF53850">
    <property type="entry name" value="Periplasmic binding protein-like II"/>
    <property type="match status" value="1"/>
</dbReference>
<evidence type="ECO:0000256" key="4">
    <source>
        <dbReference type="ARBA" id="ARBA00023163"/>
    </source>
</evidence>
<evidence type="ECO:0000256" key="1">
    <source>
        <dbReference type="ARBA" id="ARBA00009437"/>
    </source>
</evidence>
<keyword evidence="3" id="KW-0238">DNA-binding</keyword>
<dbReference type="GO" id="GO:0043565">
    <property type="term" value="F:sequence-specific DNA binding"/>
    <property type="evidence" value="ECO:0007669"/>
    <property type="project" value="TreeGrafter"/>
</dbReference>
<keyword evidence="2" id="KW-0805">Transcription regulation</keyword>
<reference evidence="7" key="2">
    <citation type="submission" date="2019-08" db="EMBL/GenBank/DDBJ databases">
        <authorList>
            <person name="Im W.-T."/>
        </authorList>
    </citation>
    <scope>NUCLEOTIDE SEQUENCE</scope>
    <source>
        <strain evidence="7">NF 2-5-3</strain>
    </source>
</reference>
<dbReference type="AlphaFoldDB" id="A0A5C6VHZ7"/>
<dbReference type="PRINTS" id="PR00039">
    <property type="entry name" value="HTHLYSR"/>
</dbReference>
<reference evidence="7 8" key="1">
    <citation type="journal article" date="2018" name="Int. J. Syst. Evol. Microbiol.">
        <title>Paraburkholderia azotifigens sp. nov., a nitrogen-fixing bacterium isolated from paddy soil.</title>
        <authorList>
            <person name="Choi G.M."/>
            <person name="Im W.T."/>
        </authorList>
    </citation>
    <scope>NUCLEOTIDE SEQUENCE [LARGE SCALE GENOMIC DNA]</scope>
    <source>
        <strain evidence="7 8">NF 2-5-3</strain>
    </source>
</reference>
<dbReference type="EMBL" id="VOQS01000003">
    <property type="protein sequence ID" value="TXC84767.1"/>
    <property type="molecule type" value="Genomic_DNA"/>
</dbReference>
<dbReference type="CDD" id="cd08432">
    <property type="entry name" value="PBP2_GcdR_TrpI_HvrB_AmpR_like"/>
    <property type="match status" value="1"/>
</dbReference>
<dbReference type="InterPro" id="IPR005119">
    <property type="entry name" value="LysR_subst-bd"/>
</dbReference>
<sequence>MPLRLPPLNSLRFFEAAARLGSFKLAAAELNVTPSAVSHGIVALEETLGVALFTREPRKLSLTPAGELYFPYIAEAFSLILLGTQRLPDGRTHRKIAVSCAPTLAVRWLVPRLHDFRTQWPSIDVSVDTSRRQVGFPIDGFDFGIRLSRGPVPGSDWNRLFGEQLVPVCSPAYRETLRDAHGSVDLRRATLIHVDTASDDWQAWLDGAGIVEIDATGGLRFDTIQLALEAATTGMGVAIGRRPLVDRELDAGALVEASTLCVDAKTSYWLVSAESADGTDERPELQAFRRWLLHEALAFQDAAQHEATPTHE</sequence>
<dbReference type="PANTHER" id="PTHR30537:SF74">
    <property type="entry name" value="HTH-TYPE TRANSCRIPTIONAL REGULATOR TRPI"/>
    <property type="match status" value="1"/>
</dbReference>
<dbReference type="PANTHER" id="PTHR30537">
    <property type="entry name" value="HTH-TYPE TRANSCRIPTIONAL REGULATOR"/>
    <property type="match status" value="1"/>
</dbReference>
<dbReference type="SUPFAM" id="SSF46785">
    <property type="entry name" value="Winged helix' DNA-binding domain"/>
    <property type="match status" value="1"/>
</dbReference>
<dbReference type="InterPro" id="IPR000847">
    <property type="entry name" value="LysR_HTH_N"/>
</dbReference>